<dbReference type="InterPro" id="IPR005551">
    <property type="entry name" value="CitX"/>
</dbReference>
<dbReference type="RefSeq" id="WP_006000629.1">
    <property type="nucleotide sequence ID" value="NZ_AAEW02000009.1"/>
</dbReference>
<name>Q1JZB3_DESA6</name>
<comment type="caution">
    <text evidence="5">The sequence shown here is derived from an EMBL/GenBank/DDBJ whole genome shotgun (WGS) entry which is preliminary data.</text>
</comment>
<dbReference type="Proteomes" id="UP000005695">
    <property type="component" value="Unassembled WGS sequence"/>
</dbReference>
<protein>
    <recommendedName>
        <fullName evidence="1">citrate lyase holo-[acyl-carrier protein] synthase</fullName>
        <ecNumber evidence="1">2.7.7.61</ecNumber>
    </recommendedName>
</protein>
<dbReference type="AlphaFoldDB" id="Q1JZB3"/>
<proteinExistence type="predicted"/>
<evidence type="ECO:0000313" key="5">
    <source>
        <dbReference type="EMBL" id="EAT15654.1"/>
    </source>
</evidence>
<keyword evidence="6" id="KW-1185">Reference proteome</keyword>
<dbReference type="GO" id="GO:0050519">
    <property type="term" value="F:holo-citrate lyase synthase activity"/>
    <property type="evidence" value="ECO:0007669"/>
    <property type="project" value="UniProtKB-EC"/>
</dbReference>
<comment type="catalytic activity">
    <reaction evidence="4">
        <text>apo-[citrate lyase ACP] + 2'-(5''-triphospho-alpha-D-ribosyl)-3'-dephospho-CoA = holo-[citrate lyase ACP] + diphosphate</text>
        <dbReference type="Rhea" id="RHEA:16333"/>
        <dbReference type="Rhea" id="RHEA-COMP:10157"/>
        <dbReference type="Rhea" id="RHEA-COMP:10158"/>
        <dbReference type="ChEBI" id="CHEBI:29999"/>
        <dbReference type="ChEBI" id="CHEBI:33019"/>
        <dbReference type="ChEBI" id="CHEBI:61378"/>
        <dbReference type="ChEBI" id="CHEBI:82683"/>
        <dbReference type="EC" id="2.7.7.61"/>
    </reaction>
</comment>
<evidence type="ECO:0000256" key="4">
    <source>
        <dbReference type="ARBA" id="ARBA00048574"/>
    </source>
</evidence>
<evidence type="ECO:0000313" key="6">
    <source>
        <dbReference type="Proteomes" id="UP000005695"/>
    </source>
</evidence>
<dbReference type="EC" id="2.7.7.61" evidence="1"/>
<dbReference type="NCBIfam" id="TIGR03124">
    <property type="entry name" value="citrate_citX"/>
    <property type="match status" value="1"/>
</dbReference>
<evidence type="ECO:0000256" key="3">
    <source>
        <dbReference type="ARBA" id="ARBA00022695"/>
    </source>
</evidence>
<dbReference type="Pfam" id="PF03802">
    <property type="entry name" value="CitX"/>
    <property type="match status" value="1"/>
</dbReference>
<reference evidence="5" key="2">
    <citation type="submission" date="2006-05" db="EMBL/GenBank/DDBJ databases">
        <title>Sequencing of the draft genome and assembly of Desulfuromonas acetoxidans DSM 684.</title>
        <authorList>
            <consortium name="US DOE Joint Genome Institute (JGI-PGF)"/>
            <person name="Copeland A."/>
            <person name="Lucas S."/>
            <person name="Lapidus A."/>
            <person name="Barry K."/>
            <person name="Detter J.C."/>
            <person name="Glavina del Rio T."/>
            <person name="Hammon N."/>
            <person name="Israni S."/>
            <person name="Dalin E."/>
            <person name="Tice H."/>
            <person name="Bruce D."/>
            <person name="Pitluck S."/>
            <person name="Richardson P."/>
        </authorList>
    </citation>
    <scope>NUCLEOTIDE SEQUENCE [LARGE SCALE GENOMIC DNA]</scope>
    <source>
        <strain evidence="5">DSM 684</strain>
    </source>
</reference>
<accession>Q1JZB3</accession>
<evidence type="ECO:0000256" key="2">
    <source>
        <dbReference type="ARBA" id="ARBA00022679"/>
    </source>
</evidence>
<dbReference type="OrthoDB" id="3196716at2"/>
<organism evidence="5 6">
    <name type="scientific">Desulfuromonas acetoxidans (strain DSM 684 / 11070)</name>
    <dbReference type="NCBI Taxonomy" id="281689"/>
    <lineage>
        <taxon>Bacteria</taxon>
        <taxon>Pseudomonadati</taxon>
        <taxon>Thermodesulfobacteriota</taxon>
        <taxon>Desulfuromonadia</taxon>
        <taxon>Desulfuromonadales</taxon>
        <taxon>Desulfuromonadaceae</taxon>
        <taxon>Desulfuromonas</taxon>
    </lineage>
</organism>
<dbReference type="EMBL" id="AAEW02000009">
    <property type="protein sequence ID" value="EAT15654.1"/>
    <property type="molecule type" value="Genomic_DNA"/>
</dbReference>
<evidence type="ECO:0000256" key="1">
    <source>
        <dbReference type="ARBA" id="ARBA00012524"/>
    </source>
</evidence>
<reference evidence="5" key="1">
    <citation type="submission" date="2006-05" db="EMBL/GenBank/DDBJ databases">
        <title>Annotation of the draft genome assembly of Desulfuromonas acetoxidans DSM 684.</title>
        <authorList>
            <consortium name="US DOE Joint Genome Institute (JGI-ORNL)"/>
            <person name="Larimer F."/>
            <person name="Land M."/>
            <person name="Hauser L."/>
        </authorList>
    </citation>
    <scope>NUCLEOTIDE SEQUENCE [LARGE SCALE GENOMIC DNA]</scope>
    <source>
        <strain evidence="5">DSM 684</strain>
    </source>
</reference>
<dbReference type="GO" id="GO:0051191">
    <property type="term" value="P:prosthetic group biosynthetic process"/>
    <property type="evidence" value="ECO:0007669"/>
    <property type="project" value="InterPro"/>
</dbReference>
<keyword evidence="3" id="KW-0548">Nucleotidyltransferase</keyword>
<gene>
    <name evidence="5" type="ORF">Dace_1516</name>
</gene>
<sequence>MMLLQSLNIETEPSSIVCDGLRRDLLDAREQRQWEIDQFIQSGHAAVIQIATNFPGADKAPEGCEALVAWAQTQLEEQLQAVTVLHSRDRAGVYSLLISSQDAIRCKQMAIDVELSRPFARLLDIDVYGALSGQIHRQALGYPARPCLLCEANAMDCIRSERHDQDAVIRAAYHHLQNFTR</sequence>
<keyword evidence="2" id="KW-0808">Transferase</keyword>